<dbReference type="Pfam" id="PF00929">
    <property type="entry name" value="RNase_T"/>
    <property type="match status" value="1"/>
</dbReference>
<dbReference type="PANTHER" id="PTHR30231:SF4">
    <property type="entry name" value="PROTEIN NEN2"/>
    <property type="match status" value="1"/>
</dbReference>
<keyword evidence="2" id="KW-0378">Hydrolase</keyword>
<dbReference type="SMART" id="SM00479">
    <property type="entry name" value="EXOIII"/>
    <property type="match status" value="1"/>
</dbReference>
<reference evidence="5 6" key="1">
    <citation type="submission" date="2017-10" db="EMBL/GenBank/DDBJ databases">
        <authorList>
            <person name="Jakob F."/>
        </authorList>
    </citation>
    <scope>NUCLEOTIDE SEQUENCE [LARGE SCALE GENOMIC DNA]</scope>
    <source>
        <strain evidence="5 6">TMW 2.1889</strain>
    </source>
</reference>
<dbReference type="InterPro" id="IPR012337">
    <property type="entry name" value="RNaseH-like_sf"/>
</dbReference>
<keyword evidence="1" id="KW-0540">Nuclease</keyword>
<dbReference type="CDD" id="cd06127">
    <property type="entry name" value="DEDDh"/>
    <property type="match status" value="1"/>
</dbReference>
<dbReference type="InterPro" id="IPR036397">
    <property type="entry name" value="RNaseH_sf"/>
</dbReference>
<dbReference type="EMBL" id="PDLY01000001">
    <property type="protein sequence ID" value="MBA5726945.1"/>
    <property type="molecule type" value="Genomic_DNA"/>
</dbReference>
<evidence type="ECO:0000259" key="4">
    <source>
        <dbReference type="SMART" id="SM00479"/>
    </source>
</evidence>
<evidence type="ECO:0000256" key="2">
    <source>
        <dbReference type="ARBA" id="ARBA00022801"/>
    </source>
</evidence>
<keyword evidence="6" id="KW-1185">Reference proteome</keyword>
<name>A0ABR5ZRS8_9PROT</name>
<sequence>MTILFFDTETTGFPVKGVPLDDPHQPRIVQLAMIEATDEGKIISQHSEIFDARICEGEDFVIPEQASAVHGISTEFSLHFGTPQRWAISRFMGRTRVCRRFVAHNAAYDMKMLKIAAARYGYTIPDLNVTCTMEASRDILKIPPTPRMQAAGFTQYKNPKLEEAYHHFTGQVLENAHDALVDTRACMEVFFALKREGATDD</sequence>
<evidence type="ECO:0000256" key="1">
    <source>
        <dbReference type="ARBA" id="ARBA00022722"/>
    </source>
</evidence>
<evidence type="ECO:0000313" key="5">
    <source>
        <dbReference type="EMBL" id="MBA5726945.1"/>
    </source>
</evidence>
<accession>A0ABR5ZRS8</accession>
<dbReference type="InterPro" id="IPR013520">
    <property type="entry name" value="Ribonucl_H"/>
</dbReference>
<evidence type="ECO:0000256" key="3">
    <source>
        <dbReference type="ARBA" id="ARBA00022839"/>
    </source>
</evidence>
<organism evidence="5 6">
    <name type="scientific">Bombella mellum</name>
    <dbReference type="NCBI Taxonomy" id="2039288"/>
    <lineage>
        <taxon>Bacteria</taxon>
        <taxon>Pseudomonadati</taxon>
        <taxon>Pseudomonadota</taxon>
        <taxon>Alphaproteobacteria</taxon>
        <taxon>Acetobacterales</taxon>
        <taxon>Acetobacteraceae</taxon>
        <taxon>Bombella</taxon>
    </lineage>
</organism>
<keyword evidence="3" id="KW-0269">Exonuclease</keyword>
<proteinExistence type="predicted"/>
<dbReference type="Gene3D" id="3.30.420.10">
    <property type="entry name" value="Ribonuclease H-like superfamily/Ribonuclease H"/>
    <property type="match status" value="1"/>
</dbReference>
<dbReference type="Proteomes" id="UP000765338">
    <property type="component" value="Unassembled WGS sequence"/>
</dbReference>
<evidence type="ECO:0000313" key="6">
    <source>
        <dbReference type="Proteomes" id="UP000765338"/>
    </source>
</evidence>
<dbReference type="PANTHER" id="PTHR30231">
    <property type="entry name" value="DNA POLYMERASE III SUBUNIT EPSILON"/>
    <property type="match status" value="1"/>
</dbReference>
<feature type="domain" description="Exonuclease" evidence="4">
    <location>
        <begin position="2"/>
        <end position="199"/>
    </location>
</feature>
<protein>
    <submittedName>
        <fullName evidence="5">DNA polymerase III subunit epsilon</fullName>
    </submittedName>
</protein>
<dbReference type="RefSeq" id="WP_182040512.1">
    <property type="nucleotide sequence ID" value="NZ_PDLY01000001.1"/>
</dbReference>
<dbReference type="SUPFAM" id="SSF53098">
    <property type="entry name" value="Ribonuclease H-like"/>
    <property type="match status" value="1"/>
</dbReference>
<gene>
    <name evidence="5" type="ORF">CPA56_02905</name>
</gene>
<comment type="caution">
    <text evidence="5">The sequence shown here is derived from an EMBL/GenBank/DDBJ whole genome shotgun (WGS) entry which is preliminary data.</text>
</comment>